<evidence type="ECO:0000313" key="1">
    <source>
        <dbReference type="EMBL" id="OWK34895.1"/>
    </source>
</evidence>
<sequence length="47" mass="4833">MMASLRNAVVYLLKGSGHGGVASGTRVMAADPRRALDLLTATSSISE</sequence>
<dbReference type="Proteomes" id="UP000214646">
    <property type="component" value="Unassembled WGS sequence"/>
</dbReference>
<dbReference type="AlphaFoldDB" id="A0A225DET2"/>
<protein>
    <submittedName>
        <fullName evidence="1">Uncharacterized protein</fullName>
    </submittedName>
</protein>
<accession>A0A225DET2</accession>
<reference evidence="2" key="1">
    <citation type="submission" date="2017-06" db="EMBL/GenBank/DDBJ databases">
        <title>Genome analysis of Fimbriiglobus ruber SP5, the first member of the order Planctomycetales with confirmed chitinolytic capability.</title>
        <authorList>
            <person name="Ravin N.V."/>
            <person name="Rakitin A.L."/>
            <person name="Ivanova A.A."/>
            <person name="Beletsky A.V."/>
            <person name="Kulichevskaya I.S."/>
            <person name="Mardanov A.V."/>
            <person name="Dedysh S.N."/>
        </authorList>
    </citation>
    <scope>NUCLEOTIDE SEQUENCE [LARGE SCALE GENOMIC DNA]</scope>
    <source>
        <strain evidence="2">SP5</strain>
    </source>
</reference>
<keyword evidence="2" id="KW-1185">Reference proteome</keyword>
<gene>
    <name evidence="1" type="ORF">FRUB_09737</name>
</gene>
<proteinExistence type="predicted"/>
<dbReference type="EMBL" id="NIDE01000019">
    <property type="protein sequence ID" value="OWK34895.1"/>
    <property type="molecule type" value="Genomic_DNA"/>
</dbReference>
<evidence type="ECO:0000313" key="2">
    <source>
        <dbReference type="Proteomes" id="UP000214646"/>
    </source>
</evidence>
<organism evidence="1 2">
    <name type="scientific">Fimbriiglobus ruber</name>
    <dbReference type="NCBI Taxonomy" id="1908690"/>
    <lineage>
        <taxon>Bacteria</taxon>
        <taxon>Pseudomonadati</taxon>
        <taxon>Planctomycetota</taxon>
        <taxon>Planctomycetia</taxon>
        <taxon>Gemmatales</taxon>
        <taxon>Gemmataceae</taxon>
        <taxon>Fimbriiglobus</taxon>
    </lineage>
</organism>
<name>A0A225DET2_9BACT</name>
<comment type="caution">
    <text evidence="1">The sequence shown here is derived from an EMBL/GenBank/DDBJ whole genome shotgun (WGS) entry which is preliminary data.</text>
</comment>